<keyword evidence="3" id="KW-0067">ATP-binding</keyword>
<evidence type="ECO:0000313" key="3">
    <source>
        <dbReference type="EMBL" id="ETR65723.1"/>
    </source>
</evidence>
<dbReference type="GO" id="GO:0005524">
    <property type="term" value="F:ATP binding"/>
    <property type="evidence" value="ECO:0007669"/>
    <property type="project" value="UniProtKB-KW"/>
</dbReference>
<accession>A0A1V1NT42</accession>
<gene>
    <name evidence="3" type="ORF">OMM_13808</name>
</gene>
<dbReference type="Pfam" id="PF13635">
    <property type="entry name" value="DUF4143"/>
    <property type="match status" value="1"/>
</dbReference>
<keyword evidence="3" id="KW-0547">Nucleotide-binding</keyword>
<dbReference type="Proteomes" id="UP000189670">
    <property type="component" value="Unassembled WGS sequence"/>
</dbReference>
<dbReference type="PANTHER" id="PTHR33295">
    <property type="entry name" value="ATPASE"/>
    <property type="match status" value="1"/>
</dbReference>
<reference evidence="4" key="1">
    <citation type="submission" date="2012-11" db="EMBL/GenBank/DDBJ databases">
        <authorList>
            <person name="Lucero-Rivera Y.E."/>
            <person name="Tovar-Ramirez D."/>
        </authorList>
    </citation>
    <scope>NUCLEOTIDE SEQUENCE [LARGE SCALE GENOMIC DNA]</scope>
    <source>
        <strain evidence="4">Araruama</strain>
    </source>
</reference>
<dbReference type="EMBL" id="ATBP01002558">
    <property type="protein sequence ID" value="ETR65723.1"/>
    <property type="molecule type" value="Genomic_DNA"/>
</dbReference>
<name>A0A1V1NT42_9BACT</name>
<evidence type="ECO:0000259" key="1">
    <source>
        <dbReference type="Pfam" id="PF13173"/>
    </source>
</evidence>
<dbReference type="PANTHER" id="PTHR33295:SF7">
    <property type="entry name" value="ATPASE"/>
    <property type="match status" value="1"/>
</dbReference>
<evidence type="ECO:0000259" key="2">
    <source>
        <dbReference type="Pfam" id="PF13635"/>
    </source>
</evidence>
<dbReference type="AlphaFoldDB" id="A0A1V1NT42"/>
<organism evidence="3 4">
    <name type="scientific">Candidatus Magnetoglobus multicellularis str. Araruama</name>
    <dbReference type="NCBI Taxonomy" id="890399"/>
    <lineage>
        <taxon>Bacteria</taxon>
        <taxon>Pseudomonadati</taxon>
        <taxon>Thermodesulfobacteriota</taxon>
        <taxon>Desulfobacteria</taxon>
        <taxon>Desulfobacterales</taxon>
        <taxon>Desulfobacteraceae</taxon>
        <taxon>Candidatus Magnetoglobus</taxon>
    </lineage>
</organism>
<protein>
    <submittedName>
        <fullName evidence="3">ATP-binding protein</fullName>
    </submittedName>
</protein>
<dbReference type="InterPro" id="IPR041682">
    <property type="entry name" value="AAA_14"/>
</dbReference>
<dbReference type="InterPro" id="IPR025420">
    <property type="entry name" value="DUF4143"/>
</dbReference>
<dbReference type="InterPro" id="IPR027417">
    <property type="entry name" value="P-loop_NTPase"/>
</dbReference>
<dbReference type="SUPFAM" id="SSF52540">
    <property type="entry name" value="P-loop containing nucleoside triphosphate hydrolases"/>
    <property type="match status" value="1"/>
</dbReference>
<feature type="non-terminal residue" evidence="3">
    <location>
        <position position="381"/>
    </location>
</feature>
<evidence type="ECO:0000313" key="4">
    <source>
        <dbReference type="Proteomes" id="UP000189670"/>
    </source>
</evidence>
<sequence length="381" mass="43818">MKEIIDRISIVTNSIIYPGKTLLFMDEIQDCSSAILALRYFYEKMPELHIIGAGSLLEFAIKSSEFRMPVGRITSIFMEPLNFSEFLDATEQSRLSEYLNEVTIQKGVDRIYKDPLEKALRKYLLIGGMPAIVSAFVSGAMPRDIQILQSSIIQTYQADFSKYATTARQKYLKDIFAATPRLTGNICKYSHINPNVQSRDLKPALELLSDARCIYPVYHSAGQGVPLEAQVNYKKFKLLFIDVGLMQRQLGLDTELIMNENVMTINQGNVSEQYIGQQLLSEIDCIEEKRIHFWLRESRNSQAEVDYLVQLDNHVFAVEVKSGKTGRLKSLRIFLKEHPATPFGIRFSLHELSWHDRILSIPLYMANHWKRFAKRSFRIVM</sequence>
<feature type="domain" description="DUF4143" evidence="2">
    <location>
        <begin position="158"/>
        <end position="323"/>
    </location>
</feature>
<feature type="domain" description="AAA" evidence="1">
    <location>
        <begin position="12"/>
        <end position="87"/>
    </location>
</feature>
<dbReference type="Pfam" id="PF13173">
    <property type="entry name" value="AAA_14"/>
    <property type="match status" value="1"/>
</dbReference>
<proteinExistence type="predicted"/>
<comment type="caution">
    <text evidence="3">The sequence shown here is derived from an EMBL/GenBank/DDBJ whole genome shotgun (WGS) entry which is preliminary data.</text>
</comment>